<comment type="similarity">
    <text evidence="3">Belongs to the glycosyl hydrolase 32 family.</text>
</comment>
<evidence type="ECO:0000259" key="7">
    <source>
        <dbReference type="Pfam" id="PF16352"/>
    </source>
</evidence>
<evidence type="ECO:0000256" key="1">
    <source>
        <dbReference type="ARBA" id="ARBA00022801"/>
    </source>
</evidence>
<comment type="caution">
    <text evidence="8">The sequence shown here is derived from an EMBL/GenBank/DDBJ whole genome shotgun (WGS) entry which is preliminary data.</text>
</comment>
<evidence type="ECO:0000259" key="5">
    <source>
        <dbReference type="Pfam" id="PF00251"/>
    </source>
</evidence>
<dbReference type="InterPro" id="IPR018053">
    <property type="entry name" value="Glyco_hydro_32_AS"/>
</dbReference>
<keyword evidence="4" id="KW-0732">Signal</keyword>
<dbReference type="Pfam" id="PF16352">
    <property type="entry name" value="DUF4980"/>
    <property type="match status" value="1"/>
</dbReference>
<keyword evidence="2 3" id="KW-0326">Glycosidase</keyword>
<feature type="domain" description="Glycosyl hydrolase family 32 N-terminal" evidence="5">
    <location>
        <begin position="134"/>
        <end position="419"/>
    </location>
</feature>
<organism evidence="8 9">
    <name type="scientific">Hoylesella nanceiensis</name>
    <dbReference type="NCBI Taxonomy" id="425941"/>
    <lineage>
        <taxon>Bacteria</taxon>
        <taxon>Pseudomonadati</taxon>
        <taxon>Bacteroidota</taxon>
        <taxon>Bacteroidia</taxon>
        <taxon>Bacteroidales</taxon>
        <taxon>Prevotellaceae</taxon>
        <taxon>Hoylesella</taxon>
    </lineage>
</organism>
<dbReference type="Pfam" id="PF00251">
    <property type="entry name" value="Glyco_hydro_32N"/>
    <property type="match status" value="1"/>
</dbReference>
<feature type="signal peptide" evidence="4">
    <location>
        <begin position="1"/>
        <end position="21"/>
    </location>
</feature>
<dbReference type="Proteomes" id="UP000788426">
    <property type="component" value="Unassembled WGS sequence"/>
</dbReference>
<name>A0ABS6YC58_9BACT</name>
<keyword evidence="1 3" id="KW-0378">Hydrolase</keyword>
<evidence type="ECO:0000256" key="2">
    <source>
        <dbReference type="ARBA" id="ARBA00023295"/>
    </source>
</evidence>
<evidence type="ECO:0000313" key="9">
    <source>
        <dbReference type="Proteomes" id="UP000788426"/>
    </source>
</evidence>
<dbReference type="SMART" id="SM00640">
    <property type="entry name" value="Glyco_32"/>
    <property type="match status" value="1"/>
</dbReference>
<dbReference type="EMBL" id="JAHXCT010000003">
    <property type="protein sequence ID" value="MBW4769154.1"/>
    <property type="molecule type" value="Genomic_DNA"/>
</dbReference>
<gene>
    <name evidence="8" type="ORF">KZO38_05195</name>
</gene>
<dbReference type="InterPro" id="IPR013148">
    <property type="entry name" value="Glyco_hydro_32_N"/>
</dbReference>
<reference evidence="8 9" key="1">
    <citation type="submission" date="2021-07" db="EMBL/GenBank/DDBJ databases">
        <title>Genomic diversity and antimicrobial resistance of Prevotella spp. isolated from chronic lung disease airways.</title>
        <authorList>
            <person name="Webb K.A."/>
            <person name="Olagoke O.S."/>
            <person name="Baird T."/>
            <person name="Neill J."/>
            <person name="Pham A."/>
            <person name="Wells T.J."/>
            <person name="Ramsay K.A."/>
            <person name="Bell S.C."/>
            <person name="Sarovich D.S."/>
            <person name="Price E.P."/>
        </authorList>
    </citation>
    <scope>NUCLEOTIDE SEQUENCE [LARGE SCALE GENOMIC DNA]</scope>
    <source>
        <strain evidence="8 9">SCHI0011.S.12</strain>
    </source>
</reference>
<evidence type="ECO:0000259" key="6">
    <source>
        <dbReference type="Pfam" id="PF08244"/>
    </source>
</evidence>
<dbReference type="Pfam" id="PF08244">
    <property type="entry name" value="Glyco_hydro_32C"/>
    <property type="match status" value="1"/>
</dbReference>
<dbReference type="CDD" id="cd18622">
    <property type="entry name" value="GH32_Inu-like"/>
    <property type="match status" value="1"/>
</dbReference>
<dbReference type="PANTHER" id="PTHR42800:SF1">
    <property type="entry name" value="EXOINULINASE INUD (AFU_ORTHOLOGUE AFUA_5G00480)"/>
    <property type="match status" value="1"/>
</dbReference>
<dbReference type="PROSITE" id="PS00609">
    <property type="entry name" value="GLYCOSYL_HYDROL_F32"/>
    <property type="match status" value="1"/>
</dbReference>
<feature type="domain" description="DUF4980" evidence="7">
    <location>
        <begin position="26"/>
        <end position="133"/>
    </location>
</feature>
<proteinExistence type="inferred from homology"/>
<keyword evidence="9" id="KW-1185">Reference proteome</keyword>
<feature type="chain" id="PRO_5046072316" evidence="4">
    <location>
        <begin position="22"/>
        <end position="561"/>
    </location>
</feature>
<dbReference type="InterPro" id="IPR001362">
    <property type="entry name" value="Glyco_hydro_32"/>
</dbReference>
<feature type="domain" description="Glycosyl hydrolase family 32 C-terminal" evidence="6">
    <location>
        <begin position="456"/>
        <end position="548"/>
    </location>
</feature>
<evidence type="ECO:0000256" key="4">
    <source>
        <dbReference type="SAM" id="SignalP"/>
    </source>
</evidence>
<dbReference type="RefSeq" id="WP_219480745.1">
    <property type="nucleotide sequence ID" value="NZ_JAHXCT010000003.1"/>
</dbReference>
<accession>A0ABS6YC58</accession>
<sequence length="561" mass="62867">MDNRLKTLALCMLSSATLANAQTFLSDTQAMKRIQTTNKYVLLPVEESENLAHIRVIKDNNVVKEFNCKLAVNKVDYSVPLDVSEFGGDVLLDIQFTGEKKNTGSIQYFTCWKELKETNSFDTSNREKYRPLYHHTPPYGWMNDPNGIFYKDGVWHLYFQYNPFGSQWENMNWGHSTSRDLIHWTYEGVPIQPDALGVIYSGCCVVDKNNVAGFGKNAVIAFYTSAGTSQTQSIAYSLDNGKTFTKYAGNPIVTSNVPDFRDPKVFWNEDTQLWNLILAAGQQMSIYSSKNLKDWTFESHFGEGYGNHDGVWECPDLIKMGNKWVLLCNINPGGPYGGSATQYFVGHFDGHKFTCESAPTVTKWLDYGKDQYATVTFNNAPNGRIVAIPWMSNWQYGNHVPTLQFRSANGLPRELGLFSYQGESYISVKPSPEVFAAFSNKISTKLQPASYIEVTNIKGNASITLKNNQNEEVVMVYDAKKGTFSMDRNQSGVSDFSSEFKTVTTSPTYGAISGLQIFVDKSSVEVFDVDGKMAMTNIVFPTSPYTDVVAKGCKVKIHALK</sequence>
<dbReference type="InterPro" id="IPR013189">
    <property type="entry name" value="Glyco_hydro_32_C"/>
</dbReference>
<protein>
    <submittedName>
        <fullName evidence="8">DUF4980 domain-containing protein</fullName>
    </submittedName>
</protein>
<dbReference type="PANTHER" id="PTHR42800">
    <property type="entry name" value="EXOINULINASE INUD (AFU_ORTHOLOGUE AFUA_5G00480)"/>
    <property type="match status" value="1"/>
</dbReference>
<evidence type="ECO:0000313" key="8">
    <source>
        <dbReference type="EMBL" id="MBW4769154.1"/>
    </source>
</evidence>
<dbReference type="InterPro" id="IPR032313">
    <property type="entry name" value="DUF4980"/>
</dbReference>
<evidence type="ECO:0000256" key="3">
    <source>
        <dbReference type="RuleBase" id="RU362110"/>
    </source>
</evidence>